<protein>
    <submittedName>
        <fullName evidence="4">TetR/AcrR family transcriptional regulator</fullName>
    </submittedName>
</protein>
<feature type="DNA-binding region" description="H-T-H motif" evidence="2">
    <location>
        <begin position="25"/>
        <end position="44"/>
    </location>
</feature>
<dbReference type="Pfam" id="PF00440">
    <property type="entry name" value="TetR_N"/>
    <property type="match status" value="1"/>
</dbReference>
<dbReference type="InterPro" id="IPR009057">
    <property type="entry name" value="Homeodomain-like_sf"/>
</dbReference>
<dbReference type="Gene3D" id="1.10.357.10">
    <property type="entry name" value="Tetracycline Repressor, domain 2"/>
    <property type="match status" value="1"/>
</dbReference>
<dbReference type="InterPro" id="IPR001647">
    <property type="entry name" value="HTH_TetR"/>
</dbReference>
<dbReference type="PANTHER" id="PTHR30055">
    <property type="entry name" value="HTH-TYPE TRANSCRIPTIONAL REGULATOR RUTR"/>
    <property type="match status" value="1"/>
</dbReference>
<evidence type="ECO:0000256" key="2">
    <source>
        <dbReference type="PROSITE-ProRule" id="PRU00335"/>
    </source>
</evidence>
<organism evidence="4 5">
    <name type="scientific">Catellatospora aurea</name>
    <dbReference type="NCBI Taxonomy" id="1337874"/>
    <lineage>
        <taxon>Bacteria</taxon>
        <taxon>Bacillati</taxon>
        <taxon>Actinomycetota</taxon>
        <taxon>Actinomycetes</taxon>
        <taxon>Micromonosporales</taxon>
        <taxon>Micromonosporaceae</taxon>
        <taxon>Catellatospora</taxon>
    </lineage>
</organism>
<dbReference type="PRINTS" id="PR00455">
    <property type="entry name" value="HTHTETR"/>
</dbReference>
<proteinExistence type="predicted"/>
<dbReference type="EMBL" id="JBHTAC010000009">
    <property type="protein sequence ID" value="MFC7243023.1"/>
    <property type="molecule type" value="Genomic_DNA"/>
</dbReference>
<dbReference type="SUPFAM" id="SSF46689">
    <property type="entry name" value="Homeodomain-like"/>
    <property type="match status" value="1"/>
</dbReference>
<reference evidence="5" key="1">
    <citation type="journal article" date="2019" name="Int. J. Syst. Evol. Microbiol.">
        <title>The Global Catalogue of Microorganisms (GCM) 10K type strain sequencing project: providing services to taxonomists for standard genome sequencing and annotation.</title>
        <authorList>
            <consortium name="The Broad Institute Genomics Platform"/>
            <consortium name="The Broad Institute Genome Sequencing Center for Infectious Disease"/>
            <person name="Wu L."/>
            <person name="Ma J."/>
        </authorList>
    </citation>
    <scope>NUCLEOTIDE SEQUENCE [LARGE SCALE GENOMIC DNA]</scope>
    <source>
        <strain evidence="5">CGMCC 1.9106</strain>
    </source>
</reference>
<keyword evidence="1 2" id="KW-0238">DNA-binding</keyword>
<dbReference type="Proteomes" id="UP001596392">
    <property type="component" value="Unassembled WGS sequence"/>
</dbReference>
<sequence length="195" mass="21374">MSTASTKIMEAARSCLLSEGYARLSTRKVADQAGVPLSQIHYHFGGKQGMVLALLAHENARLVDRQRQMYAASEPLWRRYEQACEFLDDDLASGYVRVLQEMIAAGWSDALVAQRVLAMLQGWMTLLEEVAGEAEAHFGSLGPFTAADIAVLVGTSFLGGEAMILLGDDAWTERVRTALRRVGDLIRVWETSSPA</sequence>
<evidence type="ECO:0000313" key="4">
    <source>
        <dbReference type="EMBL" id="MFC7243023.1"/>
    </source>
</evidence>
<dbReference type="PANTHER" id="PTHR30055:SF219">
    <property type="entry name" value="TRANSCRIPTIONAL REGULATORY PROTEIN"/>
    <property type="match status" value="1"/>
</dbReference>
<gene>
    <name evidence="4" type="ORF">ACFQO7_11110</name>
</gene>
<name>A0ABW2GVA0_9ACTN</name>
<accession>A0ABW2GVA0</accession>
<comment type="caution">
    <text evidence="4">The sequence shown here is derived from an EMBL/GenBank/DDBJ whole genome shotgun (WGS) entry which is preliminary data.</text>
</comment>
<dbReference type="PROSITE" id="PS50977">
    <property type="entry name" value="HTH_TETR_2"/>
    <property type="match status" value="1"/>
</dbReference>
<keyword evidence="5" id="KW-1185">Reference proteome</keyword>
<evidence type="ECO:0000256" key="1">
    <source>
        <dbReference type="ARBA" id="ARBA00023125"/>
    </source>
</evidence>
<dbReference type="RefSeq" id="WP_376806275.1">
    <property type="nucleotide sequence ID" value="NZ_JBHTAC010000009.1"/>
</dbReference>
<dbReference type="InterPro" id="IPR050109">
    <property type="entry name" value="HTH-type_TetR-like_transc_reg"/>
</dbReference>
<feature type="domain" description="HTH tetR-type" evidence="3">
    <location>
        <begin position="2"/>
        <end position="62"/>
    </location>
</feature>
<evidence type="ECO:0000313" key="5">
    <source>
        <dbReference type="Proteomes" id="UP001596392"/>
    </source>
</evidence>
<evidence type="ECO:0000259" key="3">
    <source>
        <dbReference type="PROSITE" id="PS50977"/>
    </source>
</evidence>